<sequence>MGHPDAITLHFPEFVRVAGEVLQGHIDLDLGAAGEDKIDEVHIKLRGSIVTRITEYENKPGEGTQTHYKTETVELVRVDQVLWDQKNAPPNLPQVIQCPFQLPLPTGLPPSFHFSHHNRAVTISYAIEVVGHRHGILHANRRVRKVFPVVPPGDLAATAALSQGWRGPWRPYRVQDKIRHGIFGDHSEATMEFVVPELPTFPMGVGFPFALHIWTKTKPVHQEDLESKHGKLFPAPPESASEVEVKLKRRGRLHVYFQSEDIDENIQLRGSLGDSAALANIRTTFDQPTFTPMPDGHNKGVWNRGVHFEGFLTLPEAPTYSTKTVEWHYILEVKMDFPGLGNILKFEVPIHINSGVACPPLPQAPYQYNVPYTYPLPGGPPPMINLPPSYWSGEHHNWDEVNGE</sequence>
<dbReference type="EMBL" id="DF849259">
    <property type="protein sequence ID" value="GAT56174.1"/>
    <property type="molecule type" value="Genomic_DNA"/>
</dbReference>
<dbReference type="Pfam" id="PF00339">
    <property type="entry name" value="Arrestin_N"/>
    <property type="match status" value="1"/>
</dbReference>
<evidence type="ECO:0000313" key="2">
    <source>
        <dbReference type="EMBL" id="GAT56174.1"/>
    </source>
</evidence>
<dbReference type="InterPro" id="IPR050357">
    <property type="entry name" value="Arrestin_domain-protein"/>
</dbReference>
<dbReference type="InterPro" id="IPR014752">
    <property type="entry name" value="Arrestin-like_C"/>
</dbReference>
<dbReference type="InterPro" id="IPR011021">
    <property type="entry name" value="Arrestin-like_N"/>
</dbReference>
<dbReference type="PANTHER" id="PTHR11188:SF17">
    <property type="entry name" value="FI21816P1"/>
    <property type="match status" value="1"/>
</dbReference>
<dbReference type="PANTHER" id="PTHR11188">
    <property type="entry name" value="ARRESTIN DOMAIN CONTAINING PROTEIN"/>
    <property type="match status" value="1"/>
</dbReference>
<protein>
    <recommendedName>
        <fullName evidence="1">Arrestin-like N-terminal domain-containing protein</fullName>
    </recommendedName>
</protein>
<dbReference type="InterPro" id="IPR014756">
    <property type="entry name" value="Ig_E-set"/>
</dbReference>
<reference evidence="2" key="1">
    <citation type="submission" date="2014-09" db="EMBL/GenBank/DDBJ databases">
        <title>Genome sequence of the luminous mushroom Mycena chlorophos for searching fungal bioluminescence genes.</title>
        <authorList>
            <person name="Tanaka Y."/>
            <person name="Kasuga D."/>
            <person name="Oba Y."/>
            <person name="Hase S."/>
            <person name="Sato K."/>
            <person name="Oba Y."/>
            <person name="Sakakibara Y."/>
        </authorList>
    </citation>
    <scope>NUCLEOTIDE SEQUENCE</scope>
</reference>
<keyword evidence="3" id="KW-1185">Reference proteome</keyword>
<name>A0ABQ0LYN5_MYCCL</name>
<evidence type="ECO:0000313" key="3">
    <source>
        <dbReference type="Proteomes" id="UP000815677"/>
    </source>
</evidence>
<proteinExistence type="predicted"/>
<feature type="domain" description="Arrestin-like N-terminal" evidence="1">
    <location>
        <begin position="7"/>
        <end position="155"/>
    </location>
</feature>
<dbReference type="SUPFAM" id="SSF81296">
    <property type="entry name" value="E set domains"/>
    <property type="match status" value="1"/>
</dbReference>
<gene>
    <name evidence="2" type="ORF">MCHLO_12859</name>
</gene>
<dbReference type="Gene3D" id="2.60.40.640">
    <property type="match status" value="1"/>
</dbReference>
<organism evidence="2 3">
    <name type="scientific">Mycena chlorophos</name>
    <name type="common">Agaric fungus</name>
    <name type="synonym">Agaricus chlorophos</name>
    <dbReference type="NCBI Taxonomy" id="658473"/>
    <lineage>
        <taxon>Eukaryota</taxon>
        <taxon>Fungi</taxon>
        <taxon>Dikarya</taxon>
        <taxon>Basidiomycota</taxon>
        <taxon>Agaricomycotina</taxon>
        <taxon>Agaricomycetes</taxon>
        <taxon>Agaricomycetidae</taxon>
        <taxon>Agaricales</taxon>
        <taxon>Marasmiineae</taxon>
        <taxon>Mycenaceae</taxon>
        <taxon>Mycena</taxon>
    </lineage>
</organism>
<dbReference type="Proteomes" id="UP000815677">
    <property type="component" value="Unassembled WGS sequence"/>
</dbReference>
<evidence type="ECO:0000259" key="1">
    <source>
        <dbReference type="Pfam" id="PF00339"/>
    </source>
</evidence>
<accession>A0ABQ0LYN5</accession>